<evidence type="ECO:0000259" key="1">
    <source>
        <dbReference type="Pfam" id="PF12766"/>
    </source>
</evidence>
<dbReference type="Proteomes" id="UP001500279">
    <property type="component" value="Unassembled WGS sequence"/>
</dbReference>
<dbReference type="Pfam" id="PF12766">
    <property type="entry name" value="Pyridox_oxase_2"/>
    <property type="match status" value="1"/>
</dbReference>
<dbReference type="InterPro" id="IPR012349">
    <property type="entry name" value="Split_barrel_FMN-bd"/>
</dbReference>
<dbReference type="SUPFAM" id="SSF50475">
    <property type="entry name" value="FMN-binding split barrel"/>
    <property type="match status" value="1"/>
</dbReference>
<protein>
    <recommendedName>
        <fullName evidence="1">Pyridoxamine 5'-phosphate oxidase Alr4036 family FMN-binding domain-containing protein</fullName>
    </recommendedName>
</protein>
<proteinExistence type="predicted"/>
<evidence type="ECO:0000313" key="2">
    <source>
        <dbReference type="EMBL" id="GAA0751331.1"/>
    </source>
</evidence>
<keyword evidence="3" id="KW-1185">Reference proteome</keyword>
<dbReference type="InterPro" id="IPR024624">
    <property type="entry name" value="Pyridox_Oxase_Alr4036_FMN-bd"/>
</dbReference>
<reference evidence="2 3" key="1">
    <citation type="journal article" date="2019" name="Int. J. Syst. Evol. Microbiol.">
        <title>The Global Catalogue of Microorganisms (GCM) 10K type strain sequencing project: providing services to taxonomists for standard genome sequencing and annotation.</title>
        <authorList>
            <consortium name="The Broad Institute Genomics Platform"/>
            <consortium name="The Broad Institute Genome Sequencing Center for Infectious Disease"/>
            <person name="Wu L."/>
            <person name="Ma J."/>
        </authorList>
    </citation>
    <scope>NUCLEOTIDE SEQUENCE [LARGE SCALE GENOMIC DNA]</scope>
    <source>
        <strain evidence="2 3">JCM 15503</strain>
    </source>
</reference>
<organism evidence="2 3">
    <name type="scientific">Ideonella azotifigens</name>
    <dbReference type="NCBI Taxonomy" id="513160"/>
    <lineage>
        <taxon>Bacteria</taxon>
        <taxon>Pseudomonadati</taxon>
        <taxon>Pseudomonadota</taxon>
        <taxon>Betaproteobacteria</taxon>
        <taxon>Burkholderiales</taxon>
        <taxon>Sphaerotilaceae</taxon>
        <taxon>Ideonella</taxon>
    </lineage>
</organism>
<sequence length="218" mass="23724">MNHNADIATPLLAEEAAWQGPDGLAALEERLWQELSLAAATKGHGWRIAALATVGPDGLPDARNVVLREVDPAMRRLCFFTDARAPKVTHLRHQPQAVLLMWCPRLAWQLRLTLNCEVQEEGLAASSRWAQLKLTPAALDYLSQRAPGTTLAPQDLPTAMDPAALAASAALQAPALSNREYFAMVMGEVRKLDWLGLAPGGHRRAQFSAGAEPCWLQP</sequence>
<evidence type="ECO:0000313" key="3">
    <source>
        <dbReference type="Proteomes" id="UP001500279"/>
    </source>
</evidence>
<name>A0ABN1K0J6_9BURK</name>
<dbReference type="RefSeq" id="WP_141287016.1">
    <property type="nucleotide sequence ID" value="NZ_BAAAEW010000014.1"/>
</dbReference>
<gene>
    <name evidence="2" type="ORF">GCM10009107_23950</name>
</gene>
<dbReference type="Gene3D" id="2.30.110.10">
    <property type="entry name" value="Electron Transport, Fmn-binding Protein, Chain A"/>
    <property type="match status" value="1"/>
</dbReference>
<accession>A0ABN1K0J6</accession>
<feature type="domain" description="Pyridoxamine 5'-phosphate oxidase Alr4036 family FMN-binding" evidence="1">
    <location>
        <begin position="41"/>
        <end position="116"/>
    </location>
</feature>
<comment type="caution">
    <text evidence="2">The sequence shown here is derived from an EMBL/GenBank/DDBJ whole genome shotgun (WGS) entry which is preliminary data.</text>
</comment>
<dbReference type="EMBL" id="BAAAEW010000014">
    <property type="protein sequence ID" value="GAA0751331.1"/>
    <property type="molecule type" value="Genomic_DNA"/>
</dbReference>